<dbReference type="EMBL" id="CP061839">
    <property type="protein sequence ID" value="QOW61892.1"/>
    <property type="molecule type" value="Genomic_DNA"/>
</dbReference>
<dbReference type="AlphaFoldDB" id="A0A7S6WSB2"/>
<feature type="region of interest" description="Disordered" evidence="1">
    <location>
        <begin position="1"/>
        <end position="20"/>
    </location>
</feature>
<accession>A0A7S6WSB2</accession>
<evidence type="ECO:0000256" key="1">
    <source>
        <dbReference type="SAM" id="MobiDB-lite"/>
    </source>
</evidence>
<proteinExistence type="predicted"/>
<feature type="region of interest" description="Disordered" evidence="1">
    <location>
        <begin position="40"/>
        <end position="59"/>
    </location>
</feature>
<sequence>MRNKDSNVDDSIFSIDNPIEGISDSLRDENTWNAGDASVYSERAPWNDPPWGIRPIGGEPGCCSGGGSGSIIEESEIVL</sequence>
<evidence type="ECO:0000313" key="2">
    <source>
        <dbReference type="EMBL" id="QOW61892.1"/>
    </source>
</evidence>
<protein>
    <submittedName>
        <fullName evidence="2">Uncharacterized protein</fullName>
    </submittedName>
</protein>
<reference evidence="2 3" key="1">
    <citation type="submission" date="2020-09" db="EMBL/GenBank/DDBJ databases">
        <title>Characterization of Treponema spp. from bovine digital dermatitis in Korea.</title>
        <authorList>
            <person name="Espiritu H.M."/>
            <person name="Cho Y.I."/>
            <person name="Mamuad L."/>
        </authorList>
    </citation>
    <scope>NUCLEOTIDE SEQUENCE [LARGE SCALE GENOMIC DNA]</scope>
    <source>
        <strain evidence="2 3">KS1</strain>
    </source>
</reference>
<gene>
    <name evidence="2" type="ORF">IFE08_05930</name>
</gene>
<dbReference type="RefSeq" id="WP_024468231.1">
    <property type="nucleotide sequence ID" value="NZ_CP045670.1"/>
</dbReference>
<name>A0A7S6WSB2_9SPIR</name>
<evidence type="ECO:0000313" key="3">
    <source>
        <dbReference type="Proteomes" id="UP000593915"/>
    </source>
</evidence>
<organism evidence="2 3">
    <name type="scientific">Treponema pedis</name>
    <dbReference type="NCBI Taxonomy" id="409322"/>
    <lineage>
        <taxon>Bacteria</taxon>
        <taxon>Pseudomonadati</taxon>
        <taxon>Spirochaetota</taxon>
        <taxon>Spirochaetia</taxon>
        <taxon>Spirochaetales</taxon>
        <taxon>Treponemataceae</taxon>
        <taxon>Treponema</taxon>
    </lineage>
</organism>
<dbReference type="Proteomes" id="UP000593915">
    <property type="component" value="Chromosome"/>
</dbReference>